<organism evidence="2 3">
    <name type="scientific">Salinarimonas ramus</name>
    <dbReference type="NCBI Taxonomy" id="690164"/>
    <lineage>
        <taxon>Bacteria</taxon>
        <taxon>Pseudomonadati</taxon>
        <taxon>Pseudomonadota</taxon>
        <taxon>Alphaproteobacteria</taxon>
        <taxon>Hyphomicrobiales</taxon>
        <taxon>Salinarimonadaceae</taxon>
        <taxon>Salinarimonas</taxon>
    </lineage>
</organism>
<feature type="signal peptide" evidence="1">
    <location>
        <begin position="1"/>
        <end position="23"/>
    </location>
</feature>
<dbReference type="Proteomes" id="UP000600449">
    <property type="component" value="Unassembled WGS sequence"/>
</dbReference>
<keyword evidence="3" id="KW-1185">Reference proteome</keyword>
<dbReference type="RefSeq" id="WP_188915184.1">
    <property type="nucleotide sequence ID" value="NZ_BMMF01000014.1"/>
</dbReference>
<protein>
    <submittedName>
        <fullName evidence="2">Uncharacterized protein</fullName>
    </submittedName>
</protein>
<feature type="chain" id="PRO_5038011235" evidence="1">
    <location>
        <begin position="24"/>
        <end position="179"/>
    </location>
</feature>
<sequence length="179" mass="18251">MPRLAALLLATYVGAFVLTSALAAPHELRATWDRIAGTVAGTVAALSAGPAEAREPAHGVVATKTSARMRLPQPASASRAAEIVAFSSGAIGAFDVDGRLVALHDPDARTTTVVRGAEVPRLLVAPAADEPRLPIRPAPADAEPVPDADEPLAAGCESPVSPLARTRAVSSRTLCLASL</sequence>
<evidence type="ECO:0000313" key="3">
    <source>
        <dbReference type="Proteomes" id="UP000600449"/>
    </source>
</evidence>
<accession>A0A917QH19</accession>
<evidence type="ECO:0000313" key="2">
    <source>
        <dbReference type="EMBL" id="GGK50333.1"/>
    </source>
</evidence>
<keyword evidence="1" id="KW-0732">Signal</keyword>
<reference evidence="2 3" key="1">
    <citation type="journal article" date="2014" name="Int. J. Syst. Evol. Microbiol.">
        <title>Complete genome sequence of Corynebacterium casei LMG S-19264T (=DSM 44701T), isolated from a smear-ripened cheese.</title>
        <authorList>
            <consortium name="US DOE Joint Genome Institute (JGI-PGF)"/>
            <person name="Walter F."/>
            <person name="Albersmeier A."/>
            <person name="Kalinowski J."/>
            <person name="Ruckert C."/>
        </authorList>
    </citation>
    <scope>NUCLEOTIDE SEQUENCE [LARGE SCALE GENOMIC DNA]</scope>
    <source>
        <strain evidence="2 3">CGMCC 1.9161</strain>
    </source>
</reference>
<evidence type="ECO:0000256" key="1">
    <source>
        <dbReference type="SAM" id="SignalP"/>
    </source>
</evidence>
<gene>
    <name evidence="2" type="ORF">GCM10011322_41660</name>
</gene>
<dbReference type="AlphaFoldDB" id="A0A917QH19"/>
<proteinExistence type="predicted"/>
<name>A0A917QH19_9HYPH</name>
<dbReference type="EMBL" id="BMMF01000014">
    <property type="protein sequence ID" value="GGK50333.1"/>
    <property type="molecule type" value="Genomic_DNA"/>
</dbReference>
<comment type="caution">
    <text evidence="2">The sequence shown here is derived from an EMBL/GenBank/DDBJ whole genome shotgun (WGS) entry which is preliminary data.</text>
</comment>